<dbReference type="EMBL" id="SWJE01000005">
    <property type="protein sequence ID" value="TKC89537.1"/>
    <property type="molecule type" value="Genomic_DNA"/>
</dbReference>
<evidence type="ECO:0000256" key="2">
    <source>
        <dbReference type="ARBA" id="ARBA00009320"/>
    </source>
</evidence>
<dbReference type="Gene3D" id="3.20.10.10">
    <property type="entry name" value="D-amino Acid Aminotransferase, subunit A, domain 2"/>
    <property type="match status" value="1"/>
</dbReference>
<dbReference type="Proteomes" id="UP000305539">
    <property type="component" value="Unassembled WGS sequence"/>
</dbReference>
<proteinExistence type="inferred from homology"/>
<dbReference type="SUPFAM" id="SSF56752">
    <property type="entry name" value="D-aminoacid aminotransferase-like PLP-dependent enzymes"/>
    <property type="match status" value="1"/>
</dbReference>
<dbReference type="AlphaFoldDB" id="A0A4U1I864"/>
<protein>
    <submittedName>
        <fullName evidence="4">D-amino acid aminotransferase</fullName>
    </submittedName>
</protein>
<dbReference type="RefSeq" id="WP_136894393.1">
    <property type="nucleotide sequence ID" value="NZ_SWJE01000005.1"/>
</dbReference>
<dbReference type="GO" id="GO:0005829">
    <property type="term" value="C:cytosol"/>
    <property type="evidence" value="ECO:0007669"/>
    <property type="project" value="TreeGrafter"/>
</dbReference>
<evidence type="ECO:0000313" key="5">
    <source>
        <dbReference type="Proteomes" id="UP000305539"/>
    </source>
</evidence>
<keyword evidence="4" id="KW-0032">Aminotransferase</keyword>
<keyword evidence="5" id="KW-1185">Reference proteome</keyword>
<organism evidence="4 5">
    <name type="scientific">Trinickia terrae</name>
    <dbReference type="NCBI Taxonomy" id="2571161"/>
    <lineage>
        <taxon>Bacteria</taxon>
        <taxon>Pseudomonadati</taxon>
        <taxon>Pseudomonadota</taxon>
        <taxon>Betaproteobacteria</taxon>
        <taxon>Burkholderiales</taxon>
        <taxon>Burkholderiaceae</taxon>
        <taxon>Trinickia</taxon>
    </lineage>
</organism>
<comment type="cofactor">
    <cofactor evidence="1">
        <name>pyridoxal 5'-phosphate</name>
        <dbReference type="ChEBI" id="CHEBI:597326"/>
    </cofactor>
</comment>
<dbReference type="GO" id="GO:0046394">
    <property type="term" value="P:carboxylic acid biosynthetic process"/>
    <property type="evidence" value="ECO:0007669"/>
    <property type="project" value="UniProtKB-ARBA"/>
</dbReference>
<dbReference type="CDD" id="cd01558">
    <property type="entry name" value="D-AAT_like"/>
    <property type="match status" value="1"/>
</dbReference>
<dbReference type="Pfam" id="PF01063">
    <property type="entry name" value="Aminotran_4"/>
    <property type="match status" value="1"/>
</dbReference>
<keyword evidence="3" id="KW-0663">Pyridoxal phosphate</keyword>
<dbReference type="InterPro" id="IPR050571">
    <property type="entry name" value="Class-IV_PLP-Dep_Aminotrnsfr"/>
</dbReference>
<dbReference type="OrthoDB" id="9805628at2"/>
<accession>A0A4U1I864</accession>
<reference evidence="4 5" key="1">
    <citation type="submission" date="2019-04" db="EMBL/GenBank/DDBJ databases">
        <title>Trinickia sp. 7GSK02, isolated from subtropical forest soil.</title>
        <authorList>
            <person name="Gao Z.-H."/>
            <person name="Qiu L.-H."/>
        </authorList>
    </citation>
    <scope>NUCLEOTIDE SEQUENCE [LARGE SCALE GENOMIC DNA]</scope>
    <source>
        <strain evidence="4 5">7GSK02</strain>
    </source>
</reference>
<dbReference type="InterPro" id="IPR043131">
    <property type="entry name" value="BCAT-like_N"/>
</dbReference>
<sequence>MTEQTLDLVVYLNGELVPLSEASIPVLDRGFIFGDGIYEVVPLYAGEHGLTPFRFKEHLARLSRSLAKVGIENPFDDDGWRALLARVVEANAGEGAHAGGHWLAYIQVTRGVAKRGHAFPADIRPTVLMMLNPLRLPDDAVRERGVRCVSAEDRRWLHCDIKSVSLLGNVLMAEHAAKNDAFETIQFRDGMLTEASSANVWVVKGGELVAPLRDHKILEGIRYGLIEELARECGIRFSARDVPEAELRAADEILISSATKEVLPVTDLDGAPVGSGKPGPVYAALYSAYQRAKAREARI</sequence>
<dbReference type="GO" id="GO:0008652">
    <property type="term" value="P:amino acid biosynthetic process"/>
    <property type="evidence" value="ECO:0007669"/>
    <property type="project" value="UniProtKB-ARBA"/>
</dbReference>
<dbReference type="FunFam" id="3.20.10.10:FF:000002">
    <property type="entry name" value="D-alanine aminotransferase"/>
    <property type="match status" value="1"/>
</dbReference>
<keyword evidence="4" id="KW-0808">Transferase</keyword>
<evidence type="ECO:0000256" key="1">
    <source>
        <dbReference type="ARBA" id="ARBA00001933"/>
    </source>
</evidence>
<dbReference type="Gene3D" id="3.30.470.10">
    <property type="match status" value="1"/>
</dbReference>
<dbReference type="InterPro" id="IPR043132">
    <property type="entry name" value="BCAT-like_C"/>
</dbReference>
<gene>
    <name evidence="4" type="ORF">FAZ69_11455</name>
</gene>
<dbReference type="PANTHER" id="PTHR42743:SF10">
    <property type="entry name" value="D-ALANINE AMINOTRANSFERASE"/>
    <property type="match status" value="1"/>
</dbReference>
<name>A0A4U1I864_9BURK</name>
<dbReference type="InterPro" id="IPR036038">
    <property type="entry name" value="Aminotransferase-like"/>
</dbReference>
<dbReference type="InterPro" id="IPR001544">
    <property type="entry name" value="Aminotrans_IV"/>
</dbReference>
<dbReference type="PANTHER" id="PTHR42743">
    <property type="entry name" value="AMINO-ACID AMINOTRANSFERASE"/>
    <property type="match status" value="1"/>
</dbReference>
<evidence type="ECO:0000313" key="4">
    <source>
        <dbReference type="EMBL" id="TKC89537.1"/>
    </source>
</evidence>
<evidence type="ECO:0000256" key="3">
    <source>
        <dbReference type="ARBA" id="ARBA00022898"/>
    </source>
</evidence>
<dbReference type="GO" id="GO:0008483">
    <property type="term" value="F:transaminase activity"/>
    <property type="evidence" value="ECO:0007669"/>
    <property type="project" value="UniProtKB-KW"/>
</dbReference>
<comment type="caution">
    <text evidence="4">The sequence shown here is derived from an EMBL/GenBank/DDBJ whole genome shotgun (WGS) entry which is preliminary data.</text>
</comment>
<comment type="similarity">
    <text evidence="2">Belongs to the class-IV pyridoxal-phosphate-dependent aminotransferase family.</text>
</comment>